<proteinExistence type="predicted"/>
<dbReference type="PROSITE" id="PS51324">
    <property type="entry name" value="ERV_ALR"/>
    <property type="match status" value="1"/>
</dbReference>
<evidence type="ECO:0000256" key="5">
    <source>
        <dbReference type="ARBA" id="ARBA00023002"/>
    </source>
</evidence>
<keyword evidence="4" id="KW-0274">FAD</keyword>
<accession>A0A6C0CNP9</accession>
<keyword evidence="7" id="KW-1133">Transmembrane helix</keyword>
<keyword evidence="7" id="KW-0812">Transmembrane</keyword>
<organism evidence="9">
    <name type="scientific">viral metagenome</name>
    <dbReference type="NCBI Taxonomy" id="1070528"/>
    <lineage>
        <taxon>unclassified sequences</taxon>
        <taxon>metagenomes</taxon>
        <taxon>organismal metagenomes</taxon>
    </lineage>
</organism>
<evidence type="ECO:0000256" key="2">
    <source>
        <dbReference type="ARBA" id="ARBA00012512"/>
    </source>
</evidence>
<name>A0A6C0CNP9_9ZZZZ</name>
<keyword evidence="5" id="KW-0560">Oxidoreductase</keyword>
<evidence type="ECO:0000256" key="1">
    <source>
        <dbReference type="ARBA" id="ARBA00001974"/>
    </source>
</evidence>
<dbReference type="GO" id="GO:0016972">
    <property type="term" value="F:thiol oxidase activity"/>
    <property type="evidence" value="ECO:0007669"/>
    <property type="project" value="UniProtKB-EC"/>
</dbReference>
<sequence length="165" mass="20527">MNVLPFLKRWFLFKLFFSYYSIMKDLNAEIWLPHFWFFLYSTAHNYPDFPNKVMKRKYYDFVSNIPLFCPNVSIQKKLIELLDYFPVTPYLDNRDSFTYWIHFIQNKLHKEIGMEEKQYFQHLDEYYNRFLPKQYKLSEKLGIQKRHIIFALLFILACFIIYYTQ</sequence>
<dbReference type="AlphaFoldDB" id="A0A6C0CNP9"/>
<keyword evidence="6" id="KW-1015">Disulfide bond</keyword>
<dbReference type="InterPro" id="IPR017905">
    <property type="entry name" value="ERV/ALR_sulphydryl_oxidase"/>
</dbReference>
<protein>
    <recommendedName>
        <fullName evidence="2">thiol oxidase</fullName>
        <ecNumber evidence="2">1.8.3.2</ecNumber>
    </recommendedName>
</protein>
<evidence type="ECO:0000259" key="8">
    <source>
        <dbReference type="PROSITE" id="PS51324"/>
    </source>
</evidence>
<dbReference type="SUPFAM" id="SSF69000">
    <property type="entry name" value="FAD-dependent thiol oxidase"/>
    <property type="match status" value="1"/>
</dbReference>
<keyword evidence="3" id="KW-0285">Flavoprotein</keyword>
<evidence type="ECO:0000256" key="6">
    <source>
        <dbReference type="ARBA" id="ARBA00023157"/>
    </source>
</evidence>
<feature type="domain" description="ERV/ALR sulfhydryl oxidase" evidence="8">
    <location>
        <begin position="24"/>
        <end position="127"/>
    </location>
</feature>
<dbReference type="InterPro" id="IPR036774">
    <property type="entry name" value="ERV/ALR_sulphydryl_oxid_sf"/>
</dbReference>
<keyword evidence="7" id="KW-0472">Membrane</keyword>
<dbReference type="Gene3D" id="1.20.120.310">
    <property type="entry name" value="ERV/ALR sulfhydryl oxidase domain"/>
    <property type="match status" value="1"/>
</dbReference>
<evidence type="ECO:0000313" key="9">
    <source>
        <dbReference type="EMBL" id="QHT05304.1"/>
    </source>
</evidence>
<comment type="cofactor">
    <cofactor evidence="1">
        <name>FAD</name>
        <dbReference type="ChEBI" id="CHEBI:57692"/>
    </cofactor>
</comment>
<evidence type="ECO:0000256" key="3">
    <source>
        <dbReference type="ARBA" id="ARBA00022630"/>
    </source>
</evidence>
<feature type="transmembrane region" description="Helical" evidence="7">
    <location>
        <begin position="147"/>
        <end position="164"/>
    </location>
</feature>
<dbReference type="EC" id="1.8.3.2" evidence="2"/>
<dbReference type="EMBL" id="MN739452">
    <property type="protein sequence ID" value="QHT05304.1"/>
    <property type="molecule type" value="Genomic_DNA"/>
</dbReference>
<evidence type="ECO:0000256" key="4">
    <source>
        <dbReference type="ARBA" id="ARBA00022827"/>
    </source>
</evidence>
<reference evidence="9" key="1">
    <citation type="journal article" date="2020" name="Nature">
        <title>Giant virus diversity and host interactions through global metagenomics.</title>
        <authorList>
            <person name="Schulz F."/>
            <person name="Roux S."/>
            <person name="Paez-Espino D."/>
            <person name="Jungbluth S."/>
            <person name="Walsh D.A."/>
            <person name="Denef V.J."/>
            <person name="McMahon K.D."/>
            <person name="Konstantinidis K.T."/>
            <person name="Eloe-Fadrosh E.A."/>
            <person name="Kyrpides N.C."/>
            <person name="Woyke T."/>
        </authorList>
    </citation>
    <scope>NUCLEOTIDE SEQUENCE</scope>
    <source>
        <strain evidence="9">GVMAG-M-3300021375-17</strain>
    </source>
</reference>
<evidence type="ECO:0000256" key="7">
    <source>
        <dbReference type="SAM" id="Phobius"/>
    </source>
</evidence>